<dbReference type="GO" id="GO:0008967">
    <property type="term" value="F:phosphoglycolate phosphatase activity"/>
    <property type="evidence" value="ECO:0007669"/>
    <property type="project" value="UniProtKB-EC"/>
</dbReference>
<organism evidence="5 6">
    <name type="scientific">Alloalcanivorax xenomutans</name>
    <dbReference type="NCBI Taxonomy" id="1094342"/>
    <lineage>
        <taxon>Bacteria</taxon>
        <taxon>Pseudomonadati</taxon>
        <taxon>Pseudomonadota</taxon>
        <taxon>Gammaproteobacteria</taxon>
        <taxon>Oceanospirillales</taxon>
        <taxon>Alcanivoracaceae</taxon>
        <taxon>Alloalcanivorax</taxon>
    </lineage>
</organism>
<evidence type="ECO:0000313" key="5">
    <source>
        <dbReference type="EMBL" id="MCE7507557.1"/>
    </source>
</evidence>
<comment type="catalytic activity">
    <reaction evidence="1">
        <text>2-phosphoglycolate + H2O = glycolate + phosphate</text>
        <dbReference type="Rhea" id="RHEA:14369"/>
        <dbReference type="ChEBI" id="CHEBI:15377"/>
        <dbReference type="ChEBI" id="CHEBI:29805"/>
        <dbReference type="ChEBI" id="CHEBI:43474"/>
        <dbReference type="ChEBI" id="CHEBI:58033"/>
        <dbReference type="EC" id="3.1.3.18"/>
    </reaction>
</comment>
<dbReference type="EC" id="3.1.3.18" evidence="4"/>
<dbReference type="PANTHER" id="PTHR43434:SF1">
    <property type="entry name" value="PHOSPHOGLYCOLATE PHOSPHATASE"/>
    <property type="match status" value="1"/>
</dbReference>
<reference evidence="5" key="1">
    <citation type="submission" date="2022-01" db="EMBL/GenBank/DDBJ databases">
        <authorList>
            <person name="Karlyshev A.V."/>
            <person name="Jaspars M."/>
        </authorList>
    </citation>
    <scope>NUCLEOTIDE SEQUENCE</scope>
    <source>
        <strain evidence="5">AGSA3-2</strain>
    </source>
</reference>
<dbReference type="Gene3D" id="3.40.50.1000">
    <property type="entry name" value="HAD superfamily/HAD-like"/>
    <property type="match status" value="1"/>
</dbReference>
<comment type="similarity">
    <text evidence="3">Belongs to the HAD-like hydrolase superfamily. CbbY/CbbZ/Gph/YieH family.</text>
</comment>
<keyword evidence="5" id="KW-0378">Hydrolase</keyword>
<dbReference type="RefSeq" id="WP_233917642.1">
    <property type="nucleotide sequence ID" value="NZ_CBDDTQ010000003.1"/>
</dbReference>
<evidence type="ECO:0000256" key="2">
    <source>
        <dbReference type="ARBA" id="ARBA00004818"/>
    </source>
</evidence>
<dbReference type="SUPFAM" id="SSF56784">
    <property type="entry name" value="HAD-like"/>
    <property type="match status" value="1"/>
</dbReference>
<dbReference type="SFLD" id="SFLDS00003">
    <property type="entry name" value="Haloacid_Dehalogenase"/>
    <property type="match status" value="1"/>
</dbReference>
<dbReference type="InterPro" id="IPR041492">
    <property type="entry name" value="HAD_2"/>
</dbReference>
<keyword evidence="6" id="KW-1185">Reference proteome</keyword>
<sequence length="289" mass="32867">MSILQLPQAVPTAILMDWHATLVDTHDAMYHAIDDVLPRLEALGLRDRLLTTEQSKTLEDARLVKYVRDHHRLHPKITAQRKISRTDIFEVLFGSDQDAKARIHAAFDDCYKKYVDDVHALEPDTTSQLRRLRELGIPMGIISNRKRDYLEHELSRLEDGAWIELFDVIVCGDDVAHRKPAPDMLLEALRRLGQQPGPTCWYLGDSTTDVIAGKDAGVTAVFYNGAQWPQSWLDKIFPGSPRHPHRPDAVVTRFGELVRLVRDMVANGKRVQRATEAAFTPPEGRLREN</sequence>
<dbReference type="NCBIfam" id="TIGR01549">
    <property type="entry name" value="HAD-SF-IA-v1"/>
    <property type="match status" value="1"/>
</dbReference>
<dbReference type="SFLD" id="SFLDG01129">
    <property type="entry name" value="C1.5:_HAD__Beta-PGM__Phosphata"/>
    <property type="match status" value="1"/>
</dbReference>
<evidence type="ECO:0000256" key="4">
    <source>
        <dbReference type="ARBA" id="ARBA00013078"/>
    </source>
</evidence>
<evidence type="ECO:0000256" key="1">
    <source>
        <dbReference type="ARBA" id="ARBA00000830"/>
    </source>
</evidence>
<evidence type="ECO:0000313" key="6">
    <source>
        <dbReference type="Proteomes" id="UP001107961"/>
    </source>
</evidence>
<accession>A0A9Q3ZGP5</accession>
<comment type="pathway">
    <text evidence="2">Organic acid metabolism; glycolate biosynthesis; glycolate from 2-phosphoglycolate: step 1/1.</text>
</comment>
<comment type="caution">
    <text evidence="5">The sequence shown here is derived from an EMBL/GenBank/DDBJ whole genome shotgun (WGS) entry which is preliminary data.</text>
</comment>
<dbReference type="InterPro" id="IPR050155">
    <property type="entry name" value="HAD-like_hydrolase_sf"/>
</dbReference>
<gene>
    <name evidence="5" type="ORF">LZG35_02825</name>
</gene>
<dbReference type="GO" id="GO:0006281">
    <property type="term" value="P:DNA repair"/>
    <property type="evidence" value="ECO:0007669"/>
    <property type="project" value="TreeGrafter"/>
</dbReference>
<dbReference type="InterPro" id="IPR023214">
    <property type="entry name" value="HAD_sf"/>
</dbReference>
<protein>
    <recommendedName>
        <fullName evidence="4">phosphoglycolate phosphatase</fullName>
        <ecNumber evidence="4">3.1.3.18</ecNumber>
    </recommendedName>
</protein>
<dbReference type="PANTHER" id="PTHR43434">
    <property type="entry name" value="PHOSPHOGLYCOLATE PHOSPHATASE"/>
    <property type="match status" value="1"/>
</dbReference>
<evidence type="ECO:0000256" key="3">
    <source>
        <dbReference type="ARBA" id="ARBA00006171"/>
    </source>
</evidence>
<dbReference type="Proteomes" id="UP001107961">
    <property type="component" value="Unassembled WGS sequence"/>
</dbReference>
<proteinExistence type="inferred from homology"/>
<dbReference type="EMBL" id="JAJVKT010000002">
    <property type="protein sequence ID" value="MCE7507557.1"/>
    <property type="molecule type" value="Genomic_DNA"/>
</dbReference>
<name>A0A9Q3ZGP5_9GAMM</name>
<dbReference type="Pfam" id="PF13419">
    <property type="entry name" value="HAD_2"/>
    <property type="match status" value="1"/>
</dbReference>
<dbReference type="AlphaFoldDB" id="A0A9Q3ZGP5"/>
<dbReference type="InterPro" id="IPR006439">
    <property type="entry name" value="HAD-SF_hydro_IA"/>
</dbReference>
<dbReference type="InterPro" id="IPR036412">
    <property type="entry name" value="HAD-like_sf"/>
</dbReference>